<reference evidence="6 7" key="1">
    <citation type="submission" date="2016-03" db="EMBL/GenBank/DDBJ databases">
        <authorList>
            <person name="Ploux O."/>
        </authorList>
    </citation>
    <scope>NUCLEOTIDE SEQUENCE [LARGE SCALE GENOMIC DNA]</scope>
    <source>
        <strain evidence="6 7">UAMH 11012</strain>
    </source>
</reference>
<evidence type="ECO:0000313" key="7">
    <source>
        <dbReference type="Proteomes" id="UP000184330"/>
    </source>
</evidence>
<keyword evidence="5" id="KW-0812">Transmembrane</keyword>
<name>A0A1L7WID0_9HELO</name>
<evidence type="ECO:0000256" key="4">
    <source>
        <dbReference type="SAM" id="MobiDB-lite"/>
    </source>
</evidence>
<keyword evidence="5" id="KW-0472">Membrane</keyword>
<keyword evidence="2" id="KW-0560">Oxidoreductase</keyword>
<dbReference type="OrthoDB" id="3687641at2759"/>
<dbReference type="EMBL" id="FJOG01000003">
    <property type="protein sequence ID" value="CZR52520.1"/>
    <property type="molecule type" value="Genomic_DNA"/>
</dbReference>
<dbReference type="AlphaFoldDB" id="A0A1L7WID0"/>
<dbReference type="InterPro" id="IPR021765">
    <property type="entry name" value="UstYa-like"/>
</dbReference>
<proteinExistence type="inferred from homology"/>
<organism evidence="6 7">
    <name type="scientific">Phialocephala subalpina</name>
    <dbReference type="NCBI Taxonomy" id="576137"/>
    <lineage>
        <taxon>Eukaryota</taxon>
        <taxon>Fungi</taxon>
        <taxon>Dikarya</taxon>
        <taxon>Ascomycota</taxon>
        <taxon>Pezizomycotina</taxon>
        <taxon>Leotiomycetes</taxon>
        <taxon>Helotiales</taxon>
        <taxon>Mollisiaceae</taxon>
        <taxon>Phialocephala</taxon>
        <taxon>Phialocephala fortinii species complex</taxon>
    </lineage>
</organism>
<evidence type="ECO:0000256" key="5">
    <source>
        <dbReference type="SAM" id="Phobius"/>
    </source>
</evidence>
<protein>
    <recommendedName>
        <fullName evidence="8">Oxidase ustYa</fullName>
    </recommendedName>
</protein>
<dbReference type="STRING" id="576137.A0A1L7WID0"/>
<keyword evidence="7" id="KW-1185">Reference proteome</keyword>
<feature type="region of interest" description="Disordered" evidence="4">
    <location>
        <begin position="1"/>
        <end position="28"/>
    </location>
</feature>
<feature type="compositionally biased region" description="Basic and acidic residues" evidence="4">
    <location>
        <begin position="1"/>
        <end position="10"/>
    </location>
</feature>
<dbReference type="PANTHER" id="PTHR33365">
    <property type="entry name" value="YALI0B05434P"/>
    <property type="match status" value="1"/>
</dbReference>
<evidence type="ECO:0000256" key="2">
    <source>
        <dbReference type="ARBA" id="ARBA00023002"/>
    </source>
</evidence>
<dbReference type="Pfam" id="PF11807">
    <property type="entry name" value="UstYa"/>
    <property type="match status" value="1"/>
</dbReference>
<dbReference type="PANTHER" id="PTHR33365:SF11">
    <property type="entry name" value="TAT PATHWAY SIGNAL SEQUENCE"/>
    <property type="match status" value="1"/>
</dbReference>
<sequence>MQSSTSEEHQVPLMEDQDSEDEFIHSPQPKRRLPSCFNNIIVLRSIIAVLSIAVAISIFFQASPEMECVTTEEQYGFPSQNIIPQGITPLSVDSHKLTKALGNMVLRRFEEGFNYSDPEARSSNLNDLWPHNAAENDTQELLETPTPPPFPVPEKDMQEQEYTHMEHCFDYLRQSILCHGDSTLEGAVVYPDGKVNNVVDGMGVVHRCRDMEDVWTHYRVLGMGGDFAKN</sequence>
<evidence type="ECO:0008006" key="8">
    <source>
        <dbReference type="Google" id="ProtNLM"/>
    </source>
</evidence>
<feature type="transmembrane region" description="Helical" evidence="5">
    <location>
        <begin position="41"/>
        <end position="60"/>
    </location>
</feature>
<comment type="pathway">
    <text evidence="1">Mycotoxin biosynthesis.</text>
</comment>
<accession>A0A1L7WID0</accession>
<evidence type="ECO:0000256" key="1">
    <source>
        <dbReference type="ARBA" id="ARBA00004685"/>
    </source>
</evidence>
<comment type="similarity">
    <text evidence="3">Belongs to the ustYa family.</text>
</comment>
<dbReference type="Proteomes" id="UP000184330">
    <property type="component" value="Unassembled WGS sequence"/>
</dbReference>
<dbReference type="GO" id="GO:0043386">
    <property type="term" value="P:mycotoxin biosynthetic process"/>
    <property type="evidence" value="ECO:0007669"/>
    <property type="project" value="InterPro"/>
</dbReference>
<evidence type="ECO:0000313" key="6">
    <source>
        <dbReference type="EMBL" id="CZR52520.1"/>
    </source>
</evidence>
<gene>
    <name evidence="6" type="ORF">PAC_02397</name>
</gene>
<evidence type="ECO:0000256" key="3">
    <source>
        <dbReference type="ARBA" id="ARBA00035112"/>
    </source>
</evidence>
<dbReference type="GO" id="GO:0016491">
    <property type="term" value="F:oxidoreductase activity"/>
    <property type="evidence" value="ECO:0007669"/>
    <property type="project" value="UniProtKB-KW"/>
</dbReference>
<keyword evidence="5" id="KW-1133">Transmembrane helix</keyword>